<keyword evidence="10" id="KW-1185">Reference proteome</keyword>
<feature type="binding site" evidence="8">
    <location>
        <position position="320"/>
    </location>
    <ligand>
        <name>Zn(2+)</name>
        <dbReference type="ChEBI" id="CHEBI:29105"/>
        <label>2</label>
    </ligand>
</feature>
<feature type="active site" description="Proton acceptor" evidence="7">
    <location>
        <position position="213"/>
    </location>
</feature>
<dbReference type="PIRSF" id="PIRSF001123">
    <property type="entry name" value="PepA_GA"/>
    <property type="match status" value="1"/>
</dbReference>
<evidence type="ECO:0000256" key="5">
    <source>
        <dbReference type="ARBA" id="ARBA00022801"/>
    </source>
</evidence>
<feature type="binding site" evidence="8">
    <location>
        <position position="181"/>
    </location>
    <ligand>
        <name>Zn(2+)</name>
        <dbReference type="ChEBI" id="CHEBI:29105"/>
        <label>1</label>
    </ligand>
</feature>
<dbReference type="InterPro" id="IPR008007">
    <property type="entry name" value="Peptidase_M42"/>
</dbReference>
<dbReference type="KEGG" id="pbf:CFX0092_A0048"/>
<evidence type="ECO:0000256" key="6">
    <source>
        <dbReference type="PIRNR" id="PIRNR001123"/>
    </source>
</evidence>
<dbReference type="GO" id="GO:0046872">
    <property type="term" value="F:metal ion binding"/>
    <property type="evidence" value="ECO:0007669"/>
    <property type="project" value="UniProtKB-UniRule"/>
</dbReference>
<reference evidence="9" key="1">
    <citation type="submission" date="2016-01" db="EMBL/GenBank/DDBJ databases">
        <authorList>
            <person name="Mcilroy J.S."/>
            <person name="Karst M S."/>
            <person name="Albertsen M."/>
        </authorList>
    </citation>
    <scope>NUCLEOTIDE SEQUENCE</scope>
    <source>
        <strain evidence="9">Cfx-K</strain>
    </source>
</reference>
<organism evidence="9 10">
    <name type="scientific">Candidatus Promineifilum breve</name>
    <dbReference type="NCBI Taxonomy" id="1806508"/>
    <lineage>
        <taxon>Bacteria</taxon>
        <taxon>Bacillati</taxon>
        <taxon>Chloroflexota</taxon>
        <taxon>Ardenticatenia</taxon>
        <taxon>Candidatus Promineifilales</taxon>
        <taxon>Candidatus Promineifilaceae</taxon>
        <taxon>Candidatus Promineifilum</taxon>
    </lineage>
</organism>
<proteinExistence type="inferred from homology"/>
<keyword evidence="3" id="KW-0645">Protease</keyword>
<dbReference type="InterPro" id="IPR023367">
    <property type="entry name" value="Peptidase_M42_dom2"/>
</dbReference>
<dbReference type="AlphaFoldDB" id="A0A160SZ06"/>
<evidence type="ECO:0000256" key="1">
    <source>
        <dbReference type="ARBA" id="ARBA00006272"/>
    </source>
</evidence>
<name>A0A160SZ06_9CHLR</name>
<dbReference type="Pfam" id="PF05343">
    <property type="entry name" value="Peptidase_M42"/>
    <property type="match status" value="1"/>
</dbReference>
<dbReference type="GO" id="GO:0004177">
    <property type="term" value="F:aminopeptidase activity"/>
    <property type="evidence" value="ECO:0007669"/>
    <property type="project" value="UniProtKB-UniRule"/>
</dbReference>
<dbReference type="EMBL" id="LN890655">
    <property type="protein sequence ID" value="CUS01929.1"/>
    <property type="molecule type" value="Genomic_DNA"/>
</dbReference>
<keyword evidence="5" id="KW-0378">Hydrolase</keyword>
<accession>A0A160SZ06</accession>
<dbReference type="RefSeq" id="WP_095041602.1">
    <property type="nucleotide sequence ID" value="NZ_LN890655.1"/>
</dbReference>
<dbReference type="Proteomes" id="UP000215027">
    <property type="component" value="Chromosome I"/>
</dbReference>
<protein>
    <submittedName>
        <fullName evidence="9">Peptidase M42</fullName>
    </submittedName>
</protein>
<evidence type="ECO:0000256" key="3">
    <source>
        <dbReference type="ARBA" id="ARBA00022670"/>
    </source>
</evidence>
<dbReference type="SUPFAM" id="SSF101821">
    <property type="entry name" value="Aminopeptidase/glucanase lid domain"/>
    <property type="match status" value="1"/>
</dbReference>
<evidence type="ECO:0000256" key="4">
    <source>
        <dbReference type="ARBA" id="ARBA00022723"/>
    </source>
</evidence>
<feature type="binding site" evidence="8">
    <location>
        <position position="214"/>
    </location>
    <ligand>
        <name>Zn(2+)</name>
        <dbReference type="ChEBI" id="CHEBI:29105"/>
        <label>2</label>
    </ligand>
</feature>
<feature type="binding site" evidence="8">
    <location>
        <position position="236"/>
    </location>
    <ligand>
        <name>Zn(2+)</name>
        <dbReference type="ChEBI" id="CHEBI:29105"/>
        <label>1</label>
    </ligand>
</feature>
<dbReference type="GO" id="GO:0006508">
    <property type="term" value="P:proteolysis"/>
    <property type="evidence" value="ECO:0007669"/>
    <property type="project" value="UniProtKB-KW"/>
</dbReference>
<dbReference type="InterPro" id="IPR051464">
    <property type="entry name" value="Peptidase_M42_aminopept"/>
</dbReference>
<evidence type="ECO:0000256" key="8">
    <source>
        <dbReference type="PIRSR" id="PIRSR001123-2"/>
    </source>
</evidence>
<dbReference type="SUPFAM" id="SSF53187">
    <property type="entry name" value="Zn-dependent exopeptidases"/>
    <property type="match status" value="1"/>
</dbReference>
<dbReference type="Gene3D" id="3.40.630.10">
    <property type="entry name" value="Zn peptidases"/>
    <property type="match status" value="1"/>
</dbReference>
<dbReference type="PANTHER" id="PTHR32481:SF0">
    <property type="entry name" value="AMINOPEPTIDASE YPDE-RELATED"/>
    <property type="match status" value="1"/>
</dbReference>
<keyword evidence="4 8" id="KW-0479">Metal-binding</keyword>
<gene>
    <name evidence="9" type="ORF">CFX0092_A0048</name>
</gene>
<evidence type="ECO:0000256" key="7">
    <source>
        <dbReference type="PIRSR" id="PIRSR001123-1"/>
    </source>
</evidence>
<comment type="similarity">
    <text evidence="1 6">Belongs to the peptidase M42 family.</text>
</comment>
<comment type="cofactor">
    <cofactor evidence="8">
        <name>a divalent metal cation</name>
        <dbReference type="ChEBI" id="CHEBI:60240"/>
    </cofactor>
    <text evidence="8">Binds 2 divalent metal cations per subunit.</text>
</comment>
<keyword evidence="2" id="KW-0031">Aminopeptidase</keyword>
<evidence type="ECO:0000313" key="10">
    <source>
        <dbReference type="Proteomes" id="UP000215027"/>
    </source>
</evidence>
<feature type="binding site" evidence="8">
    <location>
        <position position="181"/>
    </location>
    <ligand>
        <name>Zn(2+)</name>
        <dbReference type="ChEBI" id="CHEBI:29105"/>
        <label>2</label>
    </ligand>
</feature>
<evidence type="ECO:0000313" key="9">
    <source>
        <dbReference type="EMBL" id="CUS01929.1"/>
    </source>
</evidence>
<dbReference type="OrthoDB" id="9772053at2"/>
<dbReference type="Gene3D" id="2.40.30.40">
    <property type="entry name" value="Peptidase M42, domain 2"/>
    <property type="match status" value="1"/>
</dbReference>
<sequence>MDTFARLKQFTEAPGPTGDERGIAAAVAEVWRPLVDEIVADRVGSLLGIKRGAGEAGATRPAILLAAHQDELGLMVSRIVEHNGYGFLRVTELGGVDRRHLLGQTAVVHGKRQLTGVLGGLPDHLLPEKERGQAYSWDTLVLDLGLPIEQVRQLVSVGDFVTFRQPLRQLLNDRAAGKALDNRASVTAVTICLEQLQQRRHTWDVIAVATAQEEETFLGAYTSAHARRPDAAVAIDVTHAKGPGTSDSELAELGGGPVLGIGANVHPGLFRALQDAAKALEMTVGVESHAYGSGTDAYAIQVAREGIPTGLVSIPLRYMHTMVETADMADIERVGRLLAEMIARLDDSFLTGIVDELMKPDKPAKNGENGKKDDRA</sequence>
<feature type="binding site" evidence="8">
    <location>
        <position position="68"/>
    </location>
    <ligand>
        <name>Zn(2+)</name>
        <dbReference type="ChEBI" id="CHEBI:29105"/>
        <label>1</label>
    </ligand>
</feature>
<evidence type="ECO:0000256" key="2">
    <source>
        <dbReference type="ARBA" id="ARBA00022438"/>
    </source>
</evidence>
<dbReference type="PANTHER" id="PTHR32481">
    <property type="entry name" value="AMINOPEPTIDASE"/>
    <property type="match status" value="1"/>
</dbReference>